<dbReference type="InterPro" id="IPR021530">
    <property type="entry name" value="AllH-like"/>
</dbReference>
<comment type="caution">
    <text evidence="2">The sequence shown here is derived from an EMBL/GenBank/DDBJ whole genome shotgun (WGS) entry which is preliminary data.</text>
</comment>
<feature type="region of interest" description="Disordered" evidence="1">
    <location>
        <begin position="1"/>
        <end position="61"/>
    </location>
</feature>
<organism evidence="2">
    <name type="scientific">Thermorudis peleae</name>
    <dbReference type="NCBI Taxonomy" id="1382356"/>
    <lineage>
        <taxon>Bacteria</taxon>
        <taxon>Pseudomonadati</taxon>
        <taxon>Thermomicrobiota</taxon>
        <taxon>Thermomicrobia</taxon>
        <taxon>Thermomicrobia incertae sedis</taxon>
        <taxon>Thermorudis</taxon>
    </lineage>
</organism>
<gene>
    <name evidence="2" type="ORF">ENP34_09555</name>
</gene>
<reference evidence="2" key="1">
    <citation type="journal article" date="2020" name="mSystems">
        <title>Genome- and Community-Level Interaction Insights into Carbon Utilization and Element Cycling Functions of Hydrothermarchaeota in Hydrothermal Sediment.</title>
        <authorList>
            <person name="Zhou Z."/>
            <person name="Liu Y."/>
            <person name="Xu W."/>
            <person name="Pan J."/>
            <person name="Luo Z.H."/>
            <person name="Li M."/>
        </authorList>
    </citation>
    <scope>NUCLEOTIDE SEQUENCE [LARGE SCALE GENOMIC DNA]</scope>
    <source>
        <strain evidence="2">SpSt-210</strain>
    </source>
</reference>
<dbReference type="EMBL" id="DSIY01000223">
    <property type="protein sequence ID" value="HEG91666.1"/>
    <property type="molecule type" value="Genomic_DNA"/>
</dbReference>
<accession>A0A831TG29</accession>
<evidence type="ECO:0000256" key="1">
    <source>
        <dbReference type="SAM" id="MobiDB-lite"/>
    </source>
</evidence>
<protein>
    <submittedName>
        <fullName evidence="2">DUF2877 domain-containing protein</fullName>
    </submittedName>
</protein>
<name>A0A831TG29_9BACT</name>
<evidence type="ECO:0000313" key="2">
    <source>
        <dbReference type="EMBL" id="HEG91666.1"/>
    </source>
</evidence>
<feature type="compositionally biased region" description="Low complexity" evidence="1">
    <location>
        <begin position="32"/>
        <end position="45"/>
    </location>
</feature>
<sequence length="387" mass="40066">MATTAVAPAAPGTSRSSGLGSKTRLPAARPVSRLGRSGRRALSGSCRVVRPGQPRGEPVTATDFHASFDPAGDTRSWPLTVAATAIARPVLDLLTGPQRAARVHSAYSQAANLEVGGRFVTLTAATASWVPNGLVLSCTRGERTLLGLRPGQRAWIGKGEIRFPDAALRITGQSADLWEPSLAWNLDLVSLAALAAGFRYLAAVLPPEEEYGSGFGQGTSAIRNDLLVPFAEAIRGALDILVDGLARRDRAAALAATRRLAGLGPGLTPAGDDILVGACAALTLLASAEEPRLRTDAAALLELRRRISETAAAQTTALSAAWLWHAGEGEFSLPLLRLGQALASGRAPAIAVAAARLMRLGASSGRCTITGLLAAGQALIWRYTAGA</sequence>
<proteinExistence type="predicted"/>
<dbReference type="Pfam" id="PF11392">
    <property type="entry name" value="AllH"/>
    <property type="match status" value="1"/>
</dbReference>
<feature type="compositionally biased region" description="Low complexity" evidence="1">
    <location>
        <begin position="1"/>
        <end position="11"/>
    </location>
</feature>
<dbReference type="AlphaFoldDB" id="A0A831TG29"/>